<dbReference type="Pfam" id="PF18086">
    <property type="entry name" value="PPIP5K2_N"/>
    <property type="match status" value="1"/>
</dbReference>
<evidence type="ECO:0000256" key="10">
    <source>
        <dbReference type="RuleBase" id="RU365032"/>
    </source>
</evidence>
<evidence type="ECO:0000256" key="9">
    <source>
        <dbReference type="ARBA" id="ARBA00034629"/>
    </source>
</evidence>
<organism evidence="13 14">
    <name type="scientific">Emiliania huxleyi (strain CCMP1516)</name>
    <dbReference type="NCBI Taxonomy" id="280463"/>
    <lineage>
        <taxon>Eukaryota</taxon>
        <taxon>Haptista</taxon>
        <taxon>Haptophyta</taxon>
        <taxon>Prymnesiophyceae</taxon>
        <taxon>Isochrysidales</taxon>
        <taxon>Noelaerhabdaceae</taxon>
        <taxon>Emiliania</taxon>
    </lineage>
</organism>
<feature type="domain" description="VIP1 N-terminal" evidence="12">
    <location>
        <begin position="23"/>
        <end position="110"/>
    </location>
</feature>
<dbReference type="PANTHER" id="PTHR12750">
    <property type="entry name" value="DIPHOSPHOINOSITOL PENTAKISPHOSPHATE KINASE"/>
    <property type="match status" value="1"/>
</dbReference>
<dbReference type="SUPFAM" id="SSF56059">
    <property type="entry name" value="Glutathione synthetase ATP-binding domain-like"/>
    <property type="match status" value="1"/>
</dbReference>
<evidence type="ECO:0000313" key="13">
    <source>
        <dbReference type="EnsemblProtists" id="EOD06649"/>
    </source>
</evidence>
<dbReference type="GO" id="GO:0032958">
    <property type="term" value="P:inositol phosphate biosynthetic process"/>
    <property type="evidence" value="ECO:0007669"/>
    <property type="project" value="TreeGrafter"/>
</dbReference>
<evidence type="ECO:0000256" key="4">
    <source>
        <dbReference type="ARBA" id="ARBA00022679"/>
    </source>
</evidence>
<dbReference type="PANTHER" id="PTHR12750:SF9">
    <property type="entry name" value="INOSITOL HEXAKISPHOSPHATE AND DIPHOSPHOINOSITOL-PENTAKISPHOSPHATE KINASE"/>
    <property type="match status" value="1"/>
</dbReference>
<dbReference type="Gene3D" id="3.40.50.11950">
    <property type="match status" value="1"/>
</dbReference>
<evidence type="ECO:0000256" key="7">
    <source>
        <dbReference type="ARBA" id="ARBA00022840"/>
    </source>
</evidence>
<comment type="subcellular location">
    <subcellularLocation>
        <location evidence="10">Cytoplasm</location>
        <location evidence="10">Cytosol</location>
    </subcellularLocation>
</comment>
<evidence type="ECO:0000256" key="6">
    <source>
        <dbReference type="ARBA" id="ARBA00022777"/>
    </source>
</evidence>
<keyword evidence="3" id="KW-0597">Phosphoprotein</keyword>
<accession>A0A0D3I5W4</accession>
<dbReference type="GO" id="GO:0005829">
    <property type="term" value="C:cytosol"/>
    <property type="evidence" value="ECO:0007669"/>
    <property type="project" value="UniProtKB-SubCell"/>
</dbReference>
<dbReference type="InterPro" id="IPR029033">
    <property type="entry name" value="His_PPase_superfam"/>
</dbReference>
<dbReference type="GO" id="GO:0033857">
    <property type="term" value="F:5-diphosphoinositol pentakisphosphate 1-kinase activity"/>
    <property type="evidence" value="ECO:0007669"/>
    <property type="project" value="TreeGrafter"/>
</dbReference>
<dbReference type="eggNOG" id="KOG1057">
    <property type="taxonomic scope" value="Eukaryota"/>
</dbReference>
<keyword evidence="2 10" id="KW-0963">Cytoplasm</keyword>
<feature type="region of interest" description="Disordered" evidence="11">
    <location>
        <begin position="707"/>
        <end position="737"/>
    </location>
</feature>
<dbReference type="Pfam" id="PF00328">
    <property type="entry name" value="His_Phos_2"/>
    <property type="match status" value="1"/>
</dbReference>
<keyword evidence="4 10" id="KW-0808">Transferase</keyword>
<keyword evidence="5 10" id="KW-0547">Nucleotide-binding</keyword>
<proteinExistence type="inferred from homology"/>
<dbReference type="SUPFAM" id="SSF53254">
    <property type="entry name" value="Phosphoglycerate mutase-like"/>
    <property type="match status" value="1"/>
</dbReference>
<dbReference type="HOGENOM" id="CLU_000914_3_0_1"/>
<dbReference type="Gene3D" id="3.30.470.20">
    <property type="entry name" value="ATP-grasp fold, B domain"/>
    <property type="match status" value="1"/>
</dbReference>
<evidence type="ECO:0000256" key="8">
    <source>
        <dbReference type="ARBA" id="ARBA00033696"/>
    </source>
</evidence>
<dbReference type="InterPro" id="IPR000560">
    <property type="entry name" value="His_Pase_clade-2"/>
</dbReference>
<dbReference type="GO" id="GO:0005524">
    <property type="term" value="F:ATP binding"/>
    <property type="evidence" value="ECO:0007669"/>
    <property type="project" value="UniProtKB-KW"/>
</dbReference>
<dbReference type="RefSeq" id="XP_005759078.1">
    <property type="nucleotide sequence ID" value="XM_005759021.1"/>
</dbReference>
<dbReference type="CDD" id="cd07061">
    <property type="entry name" value="HP_HAP_like"/>
    <property type="match status" value="1"/>
</dbReference>
<keyword evidence="14" id="KW-1185">Reference proteome</keyword>
<comment type="similarity">
    <text evidence="1 10">Belongs to the histidine acid phosphatase family. VIP1 subfamily.</text>
</comment>
<dbReference type="GO" id="GO:0000828">
    <property type="term" value="F:inositol hexakisphosphate kinase activity"/>
    <property type="evidence" value="ECO:0007669"/>
    <property type="project" value="UniProtKB-ARBA"/>
</dbReference>
<evidence type="ECO:0000313" key="14">
    <source>
        <dbReference type="Proteomes" id="UP000013827"/>
    </source>
</evidence>
<evidence type="ECO:0000259" key="12">
    <source>
        <dbReference type="Pfam" id="PF18086"/>
    </source>
</evidence>
<comment type="catalytic activity">
    <reaction evidence="9">
        <text>1D-myo-inositol hexakisphosphate + ATP = 1-diphospho-1D-myo-inositol 2,3,4,5,6-pentakisphosphate + ADP</text>
        <dbReference type="Rhea" id="RHEA:37459"/>
        <dbReference type="ChEBI" id="CHEBI:30616"/>
        <dbReference type="ChEBI" id="CHEBI:58130"/>
        <dbReference type="ChEBI" id="CHEBI:74946"/>
        <dbReference type="ChEBI" id="CHEBI:456216"/>
        <dbReference type="EC" id="2.7.4.24"/>
    </reaction>
    <physiologicalReaction direction="left-to-right" evidence="9">
        <dbReference type="Rhea" id="RHEA:37460"/>
    </physiologicalReaction>
</comment>
<name>A0A0D3I5W4_EMIH1</name>
<evidence type="ECO:0000256" key="2">
    <source>
        <dbReference type="ARBA" id="ARBA00022490"/>
    </source>
</evidence>
<dbReference type="OMA" id="DRERMHI"/>
<dbReference type="EnsemblProtists" id="EOD06649">
    <property type="protein sequence ID" value="EOD06649"/>
    <property type="gene ID" value="EMIHUDRAFT_471176"/>
</dbReference>
<comment type="function">
    <text evidence="10">Bifunctional inositol kinase that acts in concert with the IP6K kinases to synthesize the diphosphate group-containing inositol pyrophosphates diphosphoinositol pentakisphosphate, PP-InsP5, and bis-diphosphoinositol tetrakisphosphate, (PP)2-InsP4. PP-InsP5 and (PP)2-InsP4, also respectively called InsP7 and InsP8, may regulate a variety of cellular processes, including apoptosis, vesicle trafficking, cytoskeletal dynamics, and exocytosis. Phosphorylates inositol hexakisphosphate (InsP6).</text>
</comment>
<evidence type="ECO:0000256" key="11">
    <source>
        <dbReference type="SAM" id="MobiDB-lite"/>
    </source>
</evidence>
<dbReference type="STRING" id="2903.R1DCY0"/>
<feature type="region of interest" description="Disordered" evidence="11">
    <location>
        <begin position="635"/>
        <end position="657"/>
    </location>
</feature>
<comment type="catalytic activity">
    <reaction evidence="8">
        <text>5-diphospho-1D-myo-inositol 1,2,3,4,6-pentakisphosphate + ATP + H(+) = 1,5-bis(diphospho)-1D-myo-inositol 2,3,4,6-tetrakisphosphate + ADP</text>
        <dbReference type="Rhea" id="RHEA:10276"/>
        <dbReference type="ChEBI" id="CHEBI:15378"/>
        <dbReference type="ChEBI" id="CHEBI:30616"/>
        <dbReference type="ChEBI" id="CHEBI:58628"/>
        <dbReference type="ChEBI" id="CHEBI:77983"/>
        <dbReference type="ChEBI" id="CHEBI:456216"/>
        <dbReference type="EC" id="2.7.4.24"/>
    </reaction>
    <physiologicalReaction direction="left-to-right" evidence="8">
        <dbReference type="Rhea" id="RHEA:10277"/>
    </physiologicalReaction>
</comment>
<keyword evidence="7 10" id="KW-0067">ATP-binding</keyword>
<dbReference type="GO" id="GO:0006020">
    <property type="term" value="P:inositol metabolic process"/>
    <property type="evidence" value="ECO:0007669"/>
    <property type="project" value="TreeGrafter"/>
</dbReference>
<protein>
    <recommendedName>
        <fullName evidence="10">Inositol hexakisphosphate and diphosphoinositol-pentakisphosphate kinase</fullName>
        <ecNumber evidence="10">2.7.4.24</ecNumber>
    </recommendedName>
</protein>
<dbReference type="EC" id="2.7.4.24" evidence="10"/>
<dbReference type="Gene3D" id="3.40.50.1240">
    <property type="entry name" value="Phosphoglycerate mutase-like"/>
    <property type="match status" value="1"/>
</dbReference>
<keyword evidence="6 10" id="KW-0418">Kinase</keyword>
<dbReference type="AlphaFoldDB" id="A0A0D3I5W4"/>
<reference evidence="13" key="2">
    <citation type="submission" date="2024-10" db="UniProtKB">
        <authorList>
            <consortium name="EnsemblProtists"/>
        </authorList>
    </citation>
    <scope>IDENTIFICATION</scope>
</reference>
<dbReference type="InterPro" id="IPR037446">
    <property type="entry name" value="His_Pase_VIP1"/>
</dbReference>
<dbReference type="FunFam" id="3.30.470.20:FF:000036">
    <property type="entry name" value="Inositol hexakisphosphate and diphosphoinositol-pentakisphosphate kinase"/>
    <property type="match status" value="1"/>
</dbReference>
<sequence length="737" mass="80800">MPSDDPASTPSPVATATRVPAAITVGVCVMRKKCEKLRPLLAEMTSGGDMTVVVFEQQSILEDAVSDWPVVDVLVAFYSKGFPLAKVGEYVRLREPFCFNAIGPMSELLDRRAIYSRLQQIGVAVPKHVVYDHLGGGEGLVLREDYLEVSGVRINKPFVEKPASAEDHNIHIYYPPSVGGGSKRLFRKVGDCSSAFYPDVSEIRRDGAYIYEEFLPTEGADLKVYTVGPKYAYAEARSPVEPVEARKSPTLDGRVVRDPSGKEVRFPVLLTAHEKDVARRISLAFGQMVNGFDILRAHGASYVCDVNGWSFVKSSSAYYQARGLPASSLLTHGDRTPKQKLKMRVRNAKLLRCFEAHGVGRGCAEAKLKTPVQPQEVVGRPPVQLQEVLDLVEELLAESDAKLAPGSENSSESEADGVPLGKLRQLQLVLRRGPFGGLNRKLQVKTVRAAEGGRLEEALLVAKWGGELTEAGRAQAERLGRSLREQLSRADGADNLLHLHSTFRHDVKFYSSDEGRVQLTAAAIAKGLLELAGELPPILVSLIRKDAAANALLDDSSAVSAQASEIKRVLHGLMQQPPGLESEAELAERLVPTRLPALLAPLREVGSPRARVKAVHEQAGRLLALLRQLRAQLGDESTGCPRGERKSLPGTFPEPSDRRRVRAPLEITRDSPRSPEIGRAVGDEYELYGGESLFLALQRWRKLTTELHRPRKDSGRARSKEAELVAEQADCHPDPRE</sequence>
<dbReference type="Proteomes" id="UP000013827">
    <property type="component" value="Unassembled WGS sequence"/>
</dbReference>
<evidence type="ECO:0000256" key="3">
    <source>
        <dbReference type="ARBA" id="ARBA00022553"/>
    </source>
</evidence>
<dbReference type="KEGG" id="ehx:EMIHUDRAFT_471176"/>
<dbReference type="GeneID" id="17252803"/>
<dbReference type="PaxDb" id="2903-EOD06649"/>
<dbReference type="InterPro" id="IPR040557">
    <property type="entry name" value="VIP1_N"/>
</dbReference>
<evidence type="ECO:0000256" key="1">
    <source>
        <dbReference type="ARBA" id="ARBA00005609"/>
    </source>
</evidence>
<reference evidence="14" key="1">
    <citation type="journal article" date="2013" name="Nature">
        <title>Pan genome of the phytoplankton Emiliania underpins its global distribution.</title>
        <authorList>
            <person name="Read B.A."/>
            <person name="Kegel J."/>
            <person name="Klute M.J."/>
            <person name="Kuo A."/>
            <person name="Lefebvre S.C."/>
            <person name="Maumus F."/>
            <person name="Mayer C."/>
            <person name="Miller J."/>
            <person name="Monier A."/>
            <person name="Salamov A."/>
            <person name="Young J."/>
            <person name="Aguilar M."/>
            <person name="Claverie J.M."/>
            <person name="Frickenhaus S."/>
            <person name="Gonzalez K."/>
            <person name="Herman E.K."/>
            <person name="Lin Y.C."/>
            <person name="Napier J."/>
            <person name="Ogata H."/>
            <person name="Sarno A.F."/>
            <person name="Shmutz J."/>
            <person name="Schroeder D."/>
            <person name="de Vargas C."/>
            <person name="Verret F."/>
            <person name="von Dassow P."/>
            <person name="Valentin K."/>
            <person name="Van de Peer Y."/>
            <person name="Wheeler G."/>
            <person name="Dacks J.B."/>
            <person name="Delwiche C.F."/>
            <person name="Dyhrman S.T."/>
            <person name="Glockner G."/>
            <person name="John U."/>
            <person name="Richards T."/>
            <person name="Worden A.Z."/>
            <person name="Zhang X."/>
            <person name="Grigoriev I.V."/>
            <person name="Allen A.E."/>
            <person name="Bidle K."/>
            <person name="Borodovsky M."/>
            <person name="Bowler C."/>
            <person name="Brownlee C."/>
            <person name="Cock J.M."/>
            <person name="Elias M."/>
            <person name="Gladyshev V.N."/>
            <person name="Groth M."/>
            <person name="Guda C."/>
            <person name="Hadaegh A."/>
            <person name="Iglesias-Rodriguez M.D."/>
            <person name="Jenkins J."/>
            <person name="Jones B.M."/>
            <person name="Lawson T."/>
            <person name="Leese F."/>
            <person name="Lindquist E."/>
            <person name="Lobanov A."/>
            <person name="Lomsadze A."/>
            <person name="Malik S.B."/>
            <person name="Marsh M.E."/>
            <person name="Mackinder L."/>
            <person name="Mock T."/>
            <person name="Mueller-Roeber B."/>
            <person name="Pagarete A."/>
            <person name="Parker M."/>
            <person name="Probert I."/>
            <person name="Quesneville H."/>
            <person name="Raines C."/>
            <person name="Rensing S.A."/>
            <person name="Riano-Pachon D.M."/>
            <person name="Richier S."/>
            <person name="Rokitta S."/>
            <person name="Shiraiwa Y."/>
            <person name="Soanes D.M."/>
            <person name="van der Giezen M."/>
            <person name="Wahlund T.M."/>
            <person name="Williams B."/>
            <person name="Wilson W."/>
            <person name="Wolfe G."/>
            <person name="Wurch L.L."/>
        </authorList>
    </citation>
    <scope>NUCLEOTIDE SEQUENCE</scope>
</reference>
<evidence type="ECO:0000256" key="5">
    <source>
        <dbReference type="ARBA" id="ARBA00022741"/>
    </source>
</evidence>